<dbReference type="EMBL" id="QNRR01000006">
    <property type="protein sequence ID" value="RBP42659.1"/>
    <property type="molecule type" value="Genomic_DNA"/>
</dbReference>
<reference evidence="1 2" key="1">
    <citation type="submission" date="2018-06" db="EMBL/GenBank/DDBJ databases">
        <title>Genomic Encyclopedia of Type Strains, Phase IV (KMG-IV): sequencing the most valuable type-strain genomes for metagenomic binning, comparative biology and taxonomic classification.</title>
        <authorList>
            <person name="Goeker M."/>
        </authorList>
    </citation>
    <scope>NUCLEOTIDE SEQUENCE [LARGE SCALE GENOMIC DNA]</scope>
    <source>
        <strain evidence="1 2">DSM 25532</strain>
    </source>
</reference>
<dbReference type="InterPro" id="IPR011990">
    <property type="entry name" value="TPR-like_helical_dom_sf"/>
</dbReference>
<evidence type="ECO:0000313" key="1">
    <source>
        <dbReference type="EMBL" id="RBP42659.1"/>
    </source>
</evidence>
<dbReference type="Proteomes" id="UP000253426">
    <property type="component" value="Unassembled WGS sequence"/>
</dbReference>
<dbReference type="Gene3D" id="1.25.40.10">
    <property type="entry name" value="Tetratricopeptide repeat domain"/>
    <property type="match status" value="1"/>
</dbReference>
<dbReference type="InterPro" id="IPR019734">
    <property type="entry name" value="TPR_rpt"/>
</dbReference>
<dbReference type="SMART" id="SM00028">
    <property type="entry name" value="TPR"/>
    <property type="match status" value="3"/>
</dbReference>
<gene>
    <name evidence="1" type="ORF">DES53_106368</name>
</gene>
<proteinExistence type="predicted"/>
<accession>A0A366HKV8</accession>
<keyword evidence="2" id="KW-1185">Reference proteome</keyword>
<comment type="caution">
    <text evidence="1">The sequence shown here is derived from an EMBL/GenBank/DDBJ whole genome shotgun (WGS) entry which is preliminary data.</text>
</comment>
<organism evidence="1 2">
    <name type="scientific">Roseimicrobium gellanilyticum</name>
    <dbReference type="NCBI Taxonomy" id="748857"/>
    <lineage>
        <taxon>Bacteria</taxon>
        <taxon>Pseudomonadati</taxon>
        <taxon>Verrucomicrobiota</taxon>
        <taxon>Verrucomicrobiia</taxon>
        <taxon>Verrucomicrobiales</taxon>
        <taxon>Verrucomicrobiaceae</taxon>
        <taxon>Roseimicrobium</taxon>
    </lineage>
</organism>
<dbReference type="SUPFAM" id="SSF48452">
    <property type="entry name" value="TPR-like"/>
    <property type="match status" value="1"/>
</dbReference>
<sequence length="602" mass="67505">MIRVHDGYGREMLIPKSEWCDKVLLPNIRQAWNKPDELYDLLLAALNDELGSKVVDAAKHLFEIDPIHSRGTCIWGVVLMEEGRLQEAETVFRRYLEKHGEEPVILTNLARLHSKRGEGKRAEELLWHSLELDPNLDSSFGWYLAIFRKRDGEEAVQDATRRMSKLPGSWRAQLWLARTALASRALDEALAHYSDALSHATNPVPTDLLMQMSGDLGNHGHLPELLHVTVPHFKAEIHGLTVGNNLIKACLDLGQLEQAKQLLDLLYSQKRHDWQQHLSYWDTEIAKARLATVPQTPVPEFKFAMLSIEGPVWLKQDSPASELFPERPDADGMVIAFMGSSAEQATNSKRIEAQMPDMPGRLSRALPLFLSEYIGFGTLSGTRTLVPWIVEPTGAFVVSGACWSDGDAANSARRDEPLADYVVITHLQAQSEPYVVELRLVRTIDAKCLGQLSCNLMPATPQDSLPHLANRLMALLEEVAEVTRRNVSATAYQLPEGDFFANYLLRLEQMLAVRCAAMETTQAHFLSGEHEIIDGNIQLSVACPENIPIRILLAQTLLTMKKVHRNILPDFREKMELLQKQHPLPPPAQGVAQRMLDDALAT</sequence>
<dbReference type="Pfam" id="PF13432">
    <property type="entry name" value="TPR_16"/>
    <property type="match status" value="1"/>
</dbReference>
<evidence type="ECO:0000313" key="2">
    <source>
        <dbReference type="Proteomes" id="UP000253426"/>
    </source>
</evidence>
<name>A0A366HKV8_9BACT</name>
<dbReference type="Pfam" id="PF14559">
    <property type="entry name" value="TPR_19"/>
    <property type="match status" value="1"/>
</dbReference>
<dbReference type="AlphaFoldDB" id="A0A366HKV8"/>
<dbReference type="RefSeq" id="WP_170157209.1">
    <property type="nucleotide sequence ID" value="NZ_QNRR01000006.1"/>
</dbReference>
<protein>
    <submittedName>
        <fullName evidence="1">Tetratricopeptide repeat protein</fullName>
    </submittedName>
</protein>